<organism evidence="1">
    <name type="scientific">marine sediment metagenome</name>
    <dbReference type="NCBI Taxonomy" id="412755"/>
    <lineage>
        <taxon>unclassified sequences</taxon>
        <taxon>metagenomes</taxon>
        <taxon>ecological metagenomes</taxon>
    </lineage>
</organism>
<reference evidence="1" key="1">
    <citation type="journal article" date="2015" name="Nature">
        <title>Complex archaea that bridge the gap between prokaryotes and eukaryotes.</title>
        <authorList>
            <person name="Spang A."/>
            <person name="Saw J.H."/>
            <person name="Jorgensen S.L."/>
            <person name="Zaremba-Niedzwiedzka K."/>
            <person name="Martijn J."/>
            <person name="Lind A.E."/>
            <person name="van Eijk R."/>
            <person name="Schleper C."/>
            <person name="Guy L."/>
            <person name="Ettema T.J."/>
        </authorList>
    </citation>
    <scope>NUCLEOTIDE SEQUENCE</scope>
</reference>
<comment type="caution">
    <text evidence="1">The sequence shown here is derived from an EMBL/GenBank/DDBJ whole genome shotgun (WGS) entry which is preliminary data.</text>
</comment>
<gene>
    <name evidence="1" type="ORF">LCGC14_1365750</name>
</gene>
<evidence type="ECO:0000313" key="1">
    <source>
        <dbReference type="EMBL" id="KKM77860.1"/>
    </source>
</evidence>
<sequence>MAKRTTGKITSGTKGWIVKLYKAGNDIDEIRNKVKANFYKITKSTIRVVIRHHLVNLADELWSAAVKVRFGWKCAVSNKTENLESHHLIRRGNWTHRWTVENGVCLNSGWHTLGSDIAAHGATDVTERFRDWMLQNYSEQWAWFEQHRNDVSRKPDIDELLEIVHRLEGATKNGFKVETRDLGERGPAESD</sequence>
<proteinExistence type="predicted"/>
<dbReference type="EMBL" id="LAZR01008580">
    <property type="protein sequence ID" value="KKM77860.1"/>
    <property type="molecule type" value="Genomic_DNA"/>
</dbReference>
<accession>A0A0F9MM15</accession>
<dbReference type="AlphaFoldDB" id="A0A0F9MM15"/>
<name>A0A0F9MM15_9ZZZZ</name>
<protein>
    <submittedName>
        <fullName evidence="1">Uncharacterized protein</fullName>
    </submittedName>
</protein>